<keyword evidence="2" id="KW-0732">Signal</keyword>
<dbReference type="Gene3D" id="3.10.350.10">
    <property type="entry name" value="LysM domain"/>
    <property type="match status" value="2"/>
</dbReference>
<dbReference type="KEGG" id="samy:DB32_005514"/>
<dbReference type="PANTHER" id="PTHR33734:SF22">
    <property type="entry name" value="MEMBRANE-BOUND LYTIC MUREIN TRANSGLYCOSYLASE D"/>
    <property type="match status" value="1"/>
</dbReference>
<dbReference type="InterPro" id="IPR018392">
    <property type="entry name" value="LysM"/>
</dbReference>
<feature type="signal peptide" evidence="2">
    <location>
        <begin position="1"/>
        <end position="27"/>
    </location>
</feature>
<proteinExistence type="predicted"/>
<dbReference type="Gene3D" id="3.30.1380.10">
    <property type="match status" value="1"/>
</dbReference>
<dbReference type="Proteomes" id="UP000034883">
    <property type="component" value="Chromosome"/>
</dbReference>
<evidence type="ECO:0000259" key="3">
    <source>
        <dbReference type="PROSITE" id="PS51782"/>
    </source>
</evidence>
<dbReference type="InterPro" id="IPR010275">
    <property type="entry name" value="MepK"/>
</dbReference>
<feature type="region of interest" description="Disordered" evidence="1">
    <location>
        <begin position="292"/>
        <end position="346"/>
    </location>
</feature>
<dbReference type="SMART" id="SM00257">
    <property type="entry name" value="LysM"/>
    <property type="match status" value="2"/>
</dbReference>
<evidence type="ECO:0000313" key="4">
    <source>
        <dbReference type="EMBL" id="AKF08365.1"/>
    </source>
</evidence>
<evidence type="ECO:0000256" key="1">
    <source>
        <dbReference type="SAM" id="MobiDB-lite"/>
    </source>
</evidence>
<dbReference type="EMBL" id="CP011125">
    <property type="protein sequence ID" value="AKF08365.1"/>
    <property type="molecule type" value="Genomic_DNA"/>
</dbReference>
<sequence>MMTPFRLLLAMLGLALAVLAMPGAASAQRSHTVREGQSLARIARRYDVRVSDLAAANGLRPDAQVRPGQELRVPEAGVTYVREGQTLSEIAHDAGCSIADLQRLNRLRDGQSLRVGQRIVLPGHVAQAEVERAASRWGRPRTPGVATIYRTATRTRTRIRLVDTRGRAPRASLRRMQELMRPRGATRRDRYPQPPSRLLELLARVSDHFGGRTIHVVSGFRSAGGYTRETSQHVAGHAIDIRIDGVPNTVLRDYLRTLDRVGVGYYPRSTFVHFDVRDRTTYWVDWSRPGEAPRYQRRGEAPPADATSDERSRVGEGGDDVSDEGAEGAVAAEEDAEAAAPTAATE</sequence>
<dbReference type="PROSITE" id="PS51782">
    <property type="entry name" value="LYSM"/>
    <property type="match status" value="2"/>
</dbReference>
<dbReference type="STRING" id="927083.DB32_005514"/>
<evidence type="ECO:0000313" key="5">
    <source>
        <dbReference type="Proteomes" id="UP000034883"/>
    </source>
</evidence>
<feature type="domain" description="LysM" evidence="3">
    <location>
        <begin position="29"/>
        <end position="73"/>
    </location>
</feature>
<reference evidence="4 5" key="1">
    <citation type="submission" date="2015-03" db="EMBL/GenBank/DDBJ databases">
        <title>Genome assembly of Sandaracinus amylolyticus DSM 53668.</title>
        <authorList>
            <person name="Sharma G."/>
            <person name="Subramanian S."/>
        </authorList>
    </citation>
    <scope>NUCLEOTIDE SEQUENCE [LARGE SCALE GENOMIC DNA]</scope>
    <source>
        <strain evidence="4 5">DSM 53668</strain>
    </source>
</reference>
<evidence type="ECO:0000256" key="2">
    <source>
        <dbReference type="SAM" id="SignalP"/>
    </source>
</evidence>
<dbReference type="PANTHER" id="PTHR33734">
    <property type="entry name" value="LYSM DOMAIN-CONTAINING GPI-ANCHORED PROTEIN 2"/>
    <property type="match status" value="1"/>
</dbReference>
<dbReference type="CDD" id="cd00118">
    <property type="entry name" value="LysM"/>
    <property type="match status" value="2"/>
</dbReference>
<dbReference type="AlphaFoldDB" id="A0A0F6W692"/>
<dbReference type="Pfam" id="PF01476">
    <property type="entry name" value="LysM"/>
    <property type="match status" value="2"/>
</dbReference>
<keyword evidence="5" id="KW-1185">Reference proteome</keyword>
<protein>
    <submittedName>
        <fullName evidence="4">LysM-repeat protein</fullName>
    </submittedName>
</protein>
<dbReference type="InterPro" id="IPR036779">
    <property type="entry name" value="LysM_dom_sf"/>
</dbReference>
<dbReference type="SUPFAM" id="SSF55166">
    <property type="entry name" value="Hedgehog/DD-peptidase"/>
    <property type="match status" value="1"/>
</dbReference>
<name>A0A0F6W692_9BACT</name>
<feature type="compositionally biased region" description="Acidic residues" evidence="1">
    <location>
        <begin position="317"/>
        <end position="337"/>
    </location>
</feature>
<dbReference type="GO" id="GO:0008932">
    <property type="term" value="F:lytic endotransglycosylase activity"/>
    <property type="evidence" value="ECO:0007669"/>
    <property type="project" value="TreeGrafter"/>
</dbReference>
<accession>A0A0F6W692</accession>
<feature type="domain" description="LysM" evidence="3">
    <location>
        <begin position="77"/>
        <end position="121"/>
    </location>
</feature>
<dbReference type="InterPro" id="IPR009045">
    <property type="entry name" value="Zn_M74/Hedgehog-like"/>
</dbReference>
<gene>
    <name evidence="4" type="ORF">DB32_005514</name>
</gene>
<feature type="chain" id="PRO_5002511618" evidence="2">
    <location>
        <begin position="28"/>
        <end position="346"/>
    </location>
</feature>
<organism evidence="4 5">
    <name type="scientific">Sandaracinus amylolyticus</name>
    <dbReference type="NCBI Taxonomy" id="927083"/>
    <lineage>
        <taxon>Bacteria</taxon>
        <taxon>Pseudomonadati</taxon>
        <taxon>Myxococcota</taxon>
        <taxon>Polyangia</taxon>
        <taxon>Polyangiales</taxon>
        <taxon>Sandaracinaceae</taxon>
        <taxon>Sandaracinus</taxon>
    </lineage>
</organism>
<dbReference type="SUPFAM" id="SSF54106">
    <property type="entry name" value="LysM domain"/>
    <property type="match status" value="2"/>
</dbReference>
<dbReference type="Pfam" id="PF05951">
    <property type="entry name" value="Peptidase_M15_2"/>
    <property type="match status" value="1"/>
</dbReference>